<comment type="pathway">
    <text evidence="10">Cell wall biogenesis; peptidoglycan biosynthesis.</text>
</comment>
<evidence type="ECO:0000256" key="4">
    <source>
        <dbReference type="ARBA" id="ARBA00022679"/>
    </source>
</evidence>
<sequence length="373" mass="40323">MRIILSGGGTGGHIYPAITIARAIAKLAPGSEFLFVGTKQGLEADIIPKEGFRLTTIDVRGLERRLSWNNVRTIFQTVGSLWQARQIVKSFCPDIVIGTGGYVCGPVLLAASLMRIPTIIQEQNVIPGITNRILARFVNKIAVGYEEAAKHFSRPDKTVFTGNPIRPEVMSATRSEGLTAFGFENNKITVLVAGGSRGARSINTAMLDVYRRFSGDNKIQILHVTGQSDYNSIVGKIKQAGIEIPKSGNIIIKPYLYNMPLALAVADLVVFRAGAIGLAEVTARGVPAILIPYPYAAENHQEYNARVLEKNGAAIVIRDSELTGEKLVNTIADLVACPEKLRAMGQASRRLGRPQAADDIAKLALSLVRPLPE</sequence>
<evidence type="ECO:0000256" key="1">
    <source>
        <dbReference type="ARBA" id="ARBA00022475"/>
    </source>
</evidence>
<feature type="domain" description="Glycosyltransferase family 28 N-terminal" evidence="11">
    <location>
        <begin position="3"/>
        <end position="142"/>
    </location>
</feature>
<dbReference type="GO" id="GO:0071555">
    <property type="term" value="P:cell wall organization"/>
    <property type="evidence" value="ECO:0007669"/>
    <property type="project" value="UniProtKB-KW"/>
</dbReference>
<dbReference type="CDD" id="cd03785">
    <property type="entry name" value="GT28_MurG"/>
    <property type="match status" value="1"/>
</dbReference>
<dbReference type="NCBIfam" id="TIGR01133">
    <property type="entry name" value="murG"/>
    <property type="match status" value="1"/>
</dbReference>
<keyword evidence="8 10" id="KW-0131">Cell cycle</keyword>
<keyword evidence="1 10" id="KW-1003">Cell membrane</keyword>
<keyword evidence="2 10" id="KW-0132">Cell division</keyword>
<evidence type="ECO:0000256" key="6">
    <source>
        <dbReference type="ARBA" id="ARBA00022984"/>
    </source>
</evidence>
<dbReference type="PANTHER" id="PTHR21015">
    <property type="entry name" value="UDP-N-ACETYLGLUCOSAMINE--N-ACETYLMURAMYL-(PENTAPEPTIDE) PYROPHOSPHORYL-UNDECAPRENOL N-ACETYLGLUCOSAMINE TRANSFERASE 1"/>
    <property type="match status" value="1"/>
</dbReference>
<dbReference type="Gene3D" id="3.40.50.2000">
    <property type="entry name" value="Glycogen Phosphorylase B"/>
    <property type="match status" value="2"/>
</dbReference>
<evidence type="ECO:0000256" key="5">
    <source>
        <dbReference type="ARBA" id="ARBA00022960"/>
    </source>
</evidence>
<dbReference type="AlphaFoldDB" id="A0A1G7I3X3"/>
<dbReference type="GO" id="GO:0005886">
    <property type="term" value="C:plasma membrane"/>
    <property type="evidence" value="ECO:0007669"/>
    <property type="project" value="UniProtKB-SubCell"/>
</dbReference>
<evidence type="ECO:0000313" key="13">
    <source>
        <dbReference type="EMBL" id="SDF07166.1"/>
    </source>
</evidence>
<keyword evidence="5 10" id="KW-0133">Cell shape</keyword>
<keyword evidence="4 10" id="KW-0808">Transferase</keyword>
<comment type="catalytic activity">
    <reaction evidence="10">
        <text>di-trans,octa-cis-undecaprenyl diphospho-N-acetyl-alpha-D-muramoyl-L-alanyl-D-glutamyl-meso-2,6-diaminopimeloyl-D-alanyl-D-alanine + UDP-N-acetyl-alpha-D-glucosamine = di-trans,octa-cis-undecaprenyl diphospho-[N-acetyl-alpha-D-glucosaminyl-(1-&gt;4)]-N-acetyl-alpha-D-muramoyl-L-alanyl-D-glutamyl-meso-2,6-diaminopimeloyl-D-alanyl-D-alanine + UDP + H(+)</text>
        <dbReference type="Rhea" id="RHEA:31227"/>
        <dbReference type="ChEBI" id="CHEBI:15378"/>
        <dbReference type="ChEBI" id="CHEBI:57705"/>
        <dbReference type="ChEBI" id="CHEBI:58223"/>
        <dbReference type="ChEBI" id="CHEBI:61387"/>
        <dbReference type="ChEBI" id="CHEBI:61388"/>
        <dbReference type="EC" id="2.4.1.227"/>
    </reaction>
</comment>
<dbReference type="GO" id="GO:0005975">
    <property type="term" value="P:carbohydrate metabolic process"/>
    <property type="evidence" value="ECO:0007669"/>
    <property type="project" value="InterPro"/>
</dbReference>
<evidence type="ECO:0000259" key="12">
    <source>
        <dbReference type="Pfam" id="PF04101"/>
    </source>
</evidence>
<dbReference type="InterPro" id="IPR004276">
    <property type="entry name" value="GlycoTrans_28_N"/>
</dbReference>
<dbReference type="InterPro" id="IPR007235">
    <property type="entry name" value="Glyco_trans_28_C"/>
</dbReference>
<name>A0A1G7I3X3_9FIRM</name>
<dbReference type="GO" id="GO:0050511">
    <property type="term" value="F:undecaprenyldiphospho-muramoylpentapeptide beta-N-acetylglucosaminyltransferase activity"/>
    <property type="evidence" value="ECO:0007669"/>
    <property type="project" value="UniProtKB-UniRule"/>
</dbReference>
<dbReference type="Pfam" id="PF03033">
    <property type="entry name" value="Glyco_transf_28"/>
    <property type="match status" value="1"/>
</dbReference>
<dbReference type="RefSeq" id="WP_093687459.1">
    <property type="nucleotide sequence ID" value="NZ_FNBU01000002.1"/>
</dbReference>
<evidence type="ECO:0000256" key="3">
    <source>
        <dbReference type="ARBA" id="ARBA00022676"/>
    </source>
</evidence>
<evidence type="ECO:0000259" key="11">
    <source>
        <dbReference type="Pfam" id="PF03033"/>
    </source>
</evidence>
<dbReference type="PANTHER" id="PTHR21015:SF22">
    <property type="entry name" value="GLYCOSYLTRANSFERASE"/>
    <property type="match status" value="1"/>
</dbReference>
<protein>
    <recommendedName>
        <fullName evidence="10">UDP-N-acetylglucosamine--N-acetylmuramyl-(pentapeptide) pyrophosphoryl-undecaprenol N-acetylglucosamine transferase</fullName>
        <ecNumber evidence="10">2.4.1.227</ecNumber>
    </recommendedName>
    <alternativeName>
        <fullName evidence="10">Undecaprenyl-PP-MurNAc-pentapeptide-UDPGlcNAc GlcNAc transferase</fullName>
    </alternativeName>
</protein>
<dbReference type="GO" id="GO:0051301">
    <property type="term" value="P:cell division"/>
    <property type="evidence" value="ECO:0007669"/>
    <property type="project" value="UniProtKB-KW"/>
</dbReference>
<evidence type="ECO:0000256" key="10">
    <source>
        <dbReference type="HAMAP-Rule" id="MF_00033"/>
    </source>
</evidence>
<comment type="function">
    <text evidence="10">Cell wall formation. Catalyzes the transfer of a GlcNAc subunit on undecaprenyl-pyrophosphoryl-MurNAc-pentapeptide (lipid intermediate I) to form undecaprenyl-pyrophosphoryl-MurNAc-(pentapeptide)GlcNAc (lipid intermediate II).</text>
</comment>
<dbReference type="EMBL" id="FNBU01000002">
    <property type="protein sequence ID" value="SDF07166.1"/>
    <property type="molecule type" value="Genomic_DNA"/>
</dbReference>
<keyword evidence="9 10" id="KW-0961">Cell wall biogenesis/degradation</keyword>
<dbReference type="UniPathway" id="UPA00219"/>
<accession>A0A1G7I3X3</accession>
<comment type="caution">
    <text evidence="10">Lacks conserved residue(s) required for the propagation of feature annotation.</text>
</comment>
<comment type="subcellular location">
    <subcellularLocation>
        <location evidence="10">Cell membrane</location>
        <topology evidence="10">Peripheral membrane protein</topology>
        <orientation evidence="10">Cytoplasmic side</orientation>
    </subcellularLocation>
</comment>
<evidence type="ECO:0000256" key="9">
    <source>
        <dbReference type="ARBA" id="ARBA00023316"/>
    </source>
</evidence>
<comment type="similarity">
    <text evidence="10">Belongs to the glycosyltransferase 28 family. MurG subfamily.</text>
</comment>
<dbReference type="SUPFAM" id="SSF53756">
    <property type="entry name" value="UDP-Glycosyltransferase/glycogen phosphorylase"/>
    <property type="match status" value="1"/>
</dbReference>
<evidence type="ECO:0000256" key="8">
    <source>
        <dbReference type="ARBA" id="ARBA00023306"/>
    </source>
</evidence>
<dbReference type="OrthoDB" id="9808936at2"/>
<reference evidence="14" key="1">
    <citation type="submission" date="2016-10" db="EMBL/GenBank/DDBJ databases">
        <authorList>
            <person name="Varghese N."/>
            <person name="Submissions S."/>
        </authorList>
    </citation>
    <scope>NUCLEOTIDE SEQUENCE [LARGE SCALE GENOMIC DNA]</scope>
    <source>
        <strain evidence="14">DSM 23256</strain>
    </source>
</reference>
<dbReference type="Proteomes" id="UP000243333">
    <property type="component" value="Unassembled WGS sequence"/>
</dbReference>
<proteinExistence type="inferred from homology"/>
<keyword evidence="14" id="KW-1185">Reference proteome</keyword>
<evidence type="ECO:0000256" key="2">
    <source>
        <dbReference type="ARBA" id="ARBA00022618"/>
    </source>
</evidence>
<dbReference type="GO" id="GO:0009252">
    <property type="term" value="P:peptidoglycan biosynthetic process"/>
    <property type="evidence" value="ECO:0007669"/>
    <property type="project" value="UniProtKB-UniRule"/>
</dbReference>
<evidence type="ECO:0000256" key="7">
    <source>
        <dbReference type="ARBA" id="ARBA00023136"/>
    </source>
</evidence>
<feature type="binding site" evidence="10">
    <location>
        <position position="301"/>
    </location>
    <ligand>
        <name>UDP-N-acetyl-alpha-D-glucosamine</name>
        <dbReference type="ChEBI" id="CHEBI:57705"/>
    </ligand>
</feature>
<evidence type="ECO:0000313" key="14">
    <source>
        <dbReference type="Proteomes" id="UP000243333"/>
    </source>
</evidence>
<dbReference type="EC" id="2.4.1.227" evidence="10"/>
<keyword evidence="3 10" id="KW-0328">Glycosyltransferase</keyword>
<organism evidence="13 14">
    <name type="scientific">Sporolituus thermophilus DSM 23256</name>
    <dbReference type="NCBI Taxonomy" id="1123285"/>
    <lineage>
        <taxon>Bacteria</taxon>
        <taxon>Bacillati</taxon>
        <taxon>Bacillota</taxon>
        <taxon>Negativicutes</taxon>
        <taxon>Selenomonadales</taxon>
        <taxon>Sporomusaceae</taxon>
        <taxon>Sporolituus</taxon>
    </lineage>
</organism>
<dbReference type="HAMAP" id="MF_00033">
    <property type="entry name" value="MurG"/>
    <property type="match status" value="1"/>
</dbReference>
<dbReference type="InterPro" id="IPR006009">
    <property type="entry name" value="GlcNAc_MurG"/>
</dbReference>
<feature type="domain" description="Glycosyl transferase family 28 C-terminal" evidence="12">
    <location>
        <begin position="189"/>
        <end position="358"/>
    </location>
</feature>
<feature type="binding site" evidence="10">
    <location>
        <position position="196"/>
    </location>
    <ligand>
        <name>UDP-N-acetyl-alpha-D-glucosamine</name>
        <dbReference type="ChEBI" id="CHEBI:57705"/>
    </ligand>
</feature>
<keyword evidence="7 10" id="KW-0472">Membrane</keyword>
<dbReference type="GO" id="GO:0051991">
    <property type="term" value="F:UDP-N-acetyl-D-glucosamine:N-acetylmuramoyl-L-alanyl-D-glutamyl-meso-2,6-diaminopimelyl-D-alanyl-D-alanine-diphosphoundecaprenol 4-beta-N-acetylglucosaminlytransferase activity"/>
    <property type="evidence" value="ECO:0007669"/>
    <property type="project" value="RHEA"/>
</dbReference>
<feature type="binding site" evidence="10">
    <location>
        <position position="166"/>
    </location>
    <ligand>
        <name>UDP-N-acetyl-alpha-D-glucosamine</name>
        <dbReference type="ChEBI" id="CHEBI:57705"/>
    </ligand>
</feature>
<dbReference type="GO" id="GO:0008360">
    <property type="term" value="P:regulation of cell shape"/>
    <property type="evidence" value="ECO:0007669"/>
    <property type="project" value="UniProtKB-KW"/>
</dbReference>
<gene>
    <name evidence="10" type="primary">murG</name>
    <name evidence="13" type="ORF">SAMN05660235_00318</name>
</gene>
<feature type="binding site" evidence="10">
    <location>
        <begin position="10"/>
        <end position="12"/>
    </location>
    <ligand>
        <name>UDP-N-acetyl-alpha-D-glucosamine</name>
        <dbReference type="ChEBI" id="CHEBI:57705"/>
    </ligand>
</feature>
<keyword evidence="6 10" id="KW-0573">Peptidoglycan synthesis</keyword>
<feature type="binding site" evidence="10">
    <location>
        <position position="124"/>
    </location>
    <ligand>
        <name>UDP-N-acetyl-alpha-D-glucosamine</name>
        <dbReference type="ChEBI" id="CHEBI:57705"/>
    </ligand>
</feature>
<dbReference type="Pfam" id="PF04101">
    <property type="entry name" value="Glyco_tran_28_C"/>
    <property type="match status" value="1"/>
</dbReference>
<dbReference type="STRING" id="1123285.SAMN05660235_00318"/>